<reference evidence="3 4" key="1">
    <citation type="submission" date="2017-10" db="EMBL/GenBank/DDBJ databases">
        <title>Bifidobacterium xylocopum sp. nov. and Bifidobacterium aemilianum sp. nov., from the carpenter bee (Xylocopa violacea) digestive tract.</title>
        <authorList>
            <person name="Alberoni D."/>
            <person name="Baffoni L."/>
            <person name="Di Gioia D."/>
            <person name="Gaggia F."/>
            <person name="Biavati B."/>
        </authorList>
    </citation>
    <scope>NUCLEOTIDE SEQUENCE [LARGE SCALE GENOMIC DNA]</scope>
    <source>
        <strain evidence="3 4">XV2</strain>
    </source>
</reference>
<feature type="coiled-coil region" evidence="1">
    <location>
        <begin position="147"/>
        <end position="204"/>
    </location>
</feature>
<feature type="compositionally biased region" description="Basic residues" evidence="2">
    <location>
        <begin position="251"/>
        <end position="275"/>
    </location>
</feature>
<evidence type="ECO:0000256" key="1">
    <source>
        <dbReference type="SAM" id="Coils"/>
    </source>
</evidence>
<feature type="compositionally biased region" description="Basic and acidic residues" evidence="2">
    <location>
        <begin position="45"/>
        <end position="58"/>
    </location>
</feature>
<organism evidence="3 4">
    <name type="scientific">Bifidobacterium xylocopae</name>
    <dbReference type="NCBI Taxonomy" id="2493119"/>
    <lineage>
        <taxon>Bacteria</taxon>
        <taxon>Bacillati</taxon>
        <taxon>Actinomycetota</taxon>
        <taxon>Actinomycetes</taxon>
        <taxon>Bifidobacteriales</taxon>
        <taxon>Bifidobacteriaceae</taxon>
        <taxon>Bifidobacterium</taxon>
    </lineage>
</organism>
<dbReference type="AlphaFoldDB" id="A0A366KB37"/>
<sequence>MKPEEAADDEEVLRQVGAPLKSLATAAMLKAQGSAASSQASSATDADRSRRESEEIATRKAALQATSRADLETVFSPDWIDRADAHEIYTKLQEAAAWRSEDTRCAQAYARIEESVSDRYGVRPSTYQDEIALAAGLENGHEKRGRANDMRADAAALDDENKALLDQADLQDQLANSAIDQEDKRQLEEDRDQALQEAAIAGQDEEQLDAEAERLHNAGLEDEQVQGAMRVEVTHTKDVNRAVKAGENQKRGHTRRRSRNRAKSRASAKTMSRGR</sequence>
<feature type="region of interest" description="Disordered" evidence="2">
    <location>
        <begin position="234"/>
        <end position="275"/>
    </location>
</feature>
<dbReference type="RefSeq" id="WP_113853990.1">
    <property type="nucleotide sequence ID" value="NZ_PDCH01000020.1"/>
</dbReference>
<comment type="caution">
    <text evidence="3">The sequence shown here is derived from an EMBL/GenBank/DDBJ whole genome shotgun (WGS) entry which is preliminary data.</text>
</comment>
<evidence type="ECO:0000313" key="3">
    <source>
        <dbReference type="EMBL" id="RBP98809.1"/>
    </source>
</evidence>
<dbReference type="EMBL" id="PDCH01000020">
    <property type="protein sequence ID" value="RBP98809.1"/>
    <property type="molecule type" value="Genomic_DNA"/>
</dbReference>
<keyword evidence="4" id="KW-1185">Reference proteome</keyword>
<dbReference type="Proteomes" id="UP000252345">
    <property type="component" value="Unassembled WGS sequence"/>
</dbReference>
<keyword evidence="1" id="KW-0175">Coiled coil</keyword>
<name>A0A366KB37_9BIFI</name>
<protein>
    <submittedName>
        <fullName evidence="3">Uncharacterized protein</fullName>
    </submittedName>
</protein>
<feature type="compositionally biased region" description="Low complexity" evidence="2">
    <location>
        <begin position="31"/>
        <end position="44"/>
    </location>
</feature>
<evidence type="ECO:0000313" key="4">
    <source>
        <dbReference type="Proteomes" id="UP000252345"/>
    </source>
</evidence>
<gene>
    <name evidence="3" type="ORF">CRD59_07085</name>
</gene>
<accession>A0A366KB37</accession>
<evidence type="ECO:0000256" key="2">
    <source>
        <dbReference type="SAM" id="MobiDB-lite"/>
    </source>
</evidence>
<proteinExistence type="predicted"/>
<feature type="region of interest" description="Disordered" evidence="2">
    <location>
        <begin position="31"/>
        <end position="63"/>
    </location>
</feature>